<name>A0A858BWF6_9FIRM</name>
<dbReference type="InterPro" id="IPR006119">
    <property type="entry name" value="Resolv_N"/>
</dbReference>
<dbReference type="Gene3D" id="3.40.50.1390">
    <property type="entry name" value="Resolvase, N-terminal catalytic domain"/>
    <property type="match status" value="1"/>
</dbReference>
<dbReference type="RefSeq" id="WP_163066992.1">
    <property type="nucleotide sequence ID" value="NZ_CP048649.1"/>
</dbReference>
<dbReference type="PROSITE" id="PS51736">
    <property type="entry name" value="RECOMBINASES_3"/>
    <property type="match status" value="1"/>
</dbReference>
<evidence type="ECO:0000313" key="3">
    <source>
        <dbReference type="EMBL" id="QIB69752.1"/>
    </source>
</evidence>
<feature type="domain" description="Recombinase" evidence="2">
    <location>
        <begin position="164"/>
        <end position="308"/>
    </location>
</feature>
<dbReference type="GO" id="GO:0000150">
    <property type="term" value="F:DNA strand exchange activity"/>
    <property type="evidence" value="ECO:0007669"/>
    <property type="project" value="InterPro"/>
</dbReference>
<dbReference type="InterPro" id="IPR050639">
    <property type="entry name" value="SSR_resolvase"/>
</dbReference>
<dbReference type="InterPro" id="IPR036162">
    <property type="entry name" value="Resolvase-like_N_sf"/>
</dbReference>
<dbReference type="PANTHER" id="PTHR30461:SF23">
    <property type="entry name" value="DNA RECOMBINASE-RELATED"/>
    <property type="match status" value="1"/>
</dbReference>
<dbReference type="PROSITE" id="PS51737">
    <property type="entry name" value="RECOMBINASE_DNA_BIND"/>
    <property type="match status" value="1"/>
</dbReference>
<evidence type="ECO:0000259" key="2">
    <source>
        <dbReference type="PROSITE" id="PS51737"/>
    </source>
</evidence>
<sequence>MNRVAIYCRLSDEDRMKATDNQDSESIQNQKNLLMEYALEHGWEIYKLYSDDDWSGLDNERPEWNAMIADAQDKQFNIVLCKSQARFTRDMEMVEKYLHTLFPIWGIRFVGFADNADTENKGNKKSRQINGLVNEWYCEDISENIKVIFDKKRRDGHYIGGLGPYGLMKDPEQKGKLIIDPEAAVIVKRIFQLYLDGYGTYKIAKLFNDEGIPNPTKYKVLHGFKWKKDTQAAQAGLWNAVTVRRILKNEMYLGIMVQGVHKKVSYKSKKCVPMPKEDWFMVEGTHDAIIDQETFELVQKMLVEKRRSDGLGKPHVLAGKVKCADCHSAMIRLSPSNSRYKYLKCGMVNKKTGVCTGHYIRLDQLEELVLIRLKDYFKNVNEGLLREKCQRMSGEQKTIKSLDSQLYDLSQQIAQKQRAIEVLYMDRVNGHITIQQWSEMKSSFDGQLEALHNRKIALDREKGISTSKQDQDTLLLEKIKKYKDIEVLSASVVHEFIDFVTVGEKSKKAGKQEINIKWRY</sequence>
<dbReference type="InterPro" id="IPR025378">
    <property type="entry name" value="DUF4368"/>
</dbReference>
<dbReference type="SUPFAM" id="SSF53041">
    <property type="entry name" value="Resolvase-like"/>
    <property type="match status" value="1"/>
</dbReference>
<dbReference type="InterPro" id="IPR025827">
    <property type="entry name" value="Zn_ribbon_recom_dom"/>
</dbReference>
<dbReference type="Proteomes" id="UP000466848">
    <property type="component" value="Chromosome"/>
</dbReference>
<dbReference type="InterPro" id="IPR038109">
    <property type="entry name" value="DNA_bind_recomb_sf"/>
</dbReference>
<organism evidence="3 4">
    <name type="scientific">Aminipila butyrica</name>
    <dbReference type="NCBI Taxonomy" id="433296"/>
    <lineage>
        <taxon>Bacteria</taxon>
        <taxon>Bacillati</taxon>
        <taxon>Bacillota</taxon>
        <taxon>Clostridia</taxon>
        <taxon>Peptostreptococcales</taxon>
        <taxon>Anaerovoracaceae</taxon>
        <taxon>Aminipila</taxon>
    </lineage>
</organism>
<dbReference type="KEGG" id="abut:Ami103574_10655"/>
<dbReference type="Pfam" id="PF07508">
    <property type="entry name" value="Recombinase"/>
    <property type="match status" value="1"/>
</dbReference>
<dbReference type="GO" id="GO:0003677">
    <property type="term" value="F:DNA binding"/>
    <property type="evidence" value="ECO:0007669"/>
    <property type="project" value="InterPro"/>
</dbReference>
<dbReference type="AlphaFoldDB" id="A0A858BWF6"/>
<gene>
    <name evidence="3" type="ORF">Ami103574_10655</name>
</gene>
<protein>
    <submittedName>
        <fullName evidence="3">Recombinase family protein</fullName>
    </submittedName>
</protein>
<proteinExistence type="predicted"/>
<evidence type="ECO:0000313" key="4">
    <source>
        <dbReference type="Proteomes" id="UP000466848"/>
    </source>
</evidence>
<dbReference type="Gene3D" id="3.90.1750.20">
    <property type="entry name" value="Putative Large Serine Recombinase, Chain B, Domain 2"/>
    <property type="match status" value="1"/>
</dbReference>
<reference evidence="3 4" key="1">
    <citation type="submission" date="2020-02" db="EMBL/GenBank/DDBJ databases">
        <authorList>
            <person name="Kim Y.B."/>
            <person name="Roh S.W."/>
        </authorList>
    </citation>
    <scope>NUCLEOTIDE SEQUENCE [LARGE SCALE GENOMIC DNA]</scope>
    <source>
        <strain evidence="3 4">DSM 103574</strain>
    </source>
</reference>
<evidence type="ECO:0000259" key="1">
    <source>
        <dbReference type="PROSITE" id="PS51736"/>
    </source>
</evidence>
<dbReference type="PANTHER" id="PTHR30461">
    <property type="entry name" value="DNA-INVERTASE FROM LAMBDOID PROPHAGE"/>
    <property type="match status" value="1"/>
</dbReference>
<dbReference type="Pfam" id="PF14287">
    <property type="entry name" value="DUF4368"/>
    <property type="match status" value="1"/>
</dbReference>
<dbReference type="InterPro" id="IPR011109">
    <property type="entry name" value="DNA_bind_recombinase_dom"/>
</dbReference>
<feature type="domain" description="Resolvase/invertase-type recombinase catalytic" evidence="1">
    <location>
        <begin position="3"/>
        <end position="156"/>
    </location>
</feature>
<accession>A0A858BWF6</accession>
<dbReference type="SMART" id="SM00857">
    <property type="entry name" value="Resolvase"/>
    <property type="match status" value="1"/>
</dbReference>
<dbReference type="EMBL" id="CP048649">
    <property type="protein sequence ID" value="QIB69752.1"/>
    <property type="molecule type" value="Genomic_DNA"/>
</dbReference>
<dbReference type="Pfam" id="PF13408">
    <property type="entry name" value="Zn_ribbon_recom"/>
    <property type="match status" value="1"/>
</dbReference>
<dbReference type="Pfam" id="PF00239">
    <property type="entry name" value="Resolvase"/>
    <property type="match status" value="1"/>
</dbReference>
<keyword evidence="4" id="KW-1185">Reference proteome</keyword>